<evidence type="ECO:0000313" key="1">
    <source>
        <dbReference type="EMBL" id="RIA64900.1"/>
    </source>
</evidence>
<proteinExistence type="predicted"/>
<dbReference type="InParanoid" id="A0A397QTI6"/>
<comment type="caution">
    <text evidence="1">The sequence shown here is derived from an EMBL/GenBank/DDBJ whole genome shotgun (WGS) entry which is preliminary data.</text>
</comment>
<dbReference type="Proteomes" id="UP000266506">
    <property type="component" value="Unassembled WGS sequence"/>
</dbReference>
<dbReference type="InterPro" id="IPR010982">
    <property type="entry name" value="Lambda_DNA-bd_dom_sf"/>
</dbReference>
<accession>A0A397QTI6</accession>
<name>A0A397QTI6_9MOLU</name>
<keyword evidence="2" id="KW-1185">Reference proteome</keyword>
<organism evidence="1 2">
    <name type="scientific">Anaeroplasma bactoclasticum</name>
    <dbReference type="NCBI Taxonomy" id="2088"/>
    <lineage>
        <taxon>Bacteria</taxon>
        <taxon>Bacillati</taxon>
        <taxon>Mycoplasmatota</taxon>
        <taxon>Mollicutes</taxon>
        <taxon>Anaeroplasmatales</taxon>
        <taxon>Anaeroplasmataceae</taxon>
        <taxon>Anaeroplasma</taxon>
    </lineage>
</organism>
<dbReference type="Pfam" id="PF13151">
    <property type="entry name" value="DUF3990"/>
    <property type="match status" value="1"/>
</dbReference>
<dbReference type="EMBL" id="QXEV01000030">
    <property type="protein sequence ID" value="RIA64900.1"/>
    <property type="molecule type" value="Genomic_DNA"/>
</dbReference>
<gene>
    <name evidence="1" type="ORF">EI71_01777</name>
</gene>
<evidence type="ECO:0000313" key="2">
    <source>
        <dbReference type="Proteomes" id="UP000266506"/>
    </source>
</evidence>
<dbReference type="Gene3D" id="1.10.260.40">
    <property type="entry name" value="lambda repressor-like DNA-binding domains"/>
    <property type="match status" value="1"/>
</dbReference>
<protein>
    <submittedName>
        <fullName evidence="1">Uncharacterized protein DUF3990</fullName>
    </submittedName>
</protein>
<reference evidence="1 2" key="1">
    <citation type="submission" date="2018-08" db="EMBL/GenBank/DDBJ databases">
        <title>Genomic Encyclopedia of Archaeal and Bacterial Type Strains, Phase II (KMG-II): from individual species to whole genera.</title>
        <authorList>
            <person name="Goeker M."/>
        </authorList>
    </citation>
    <scope>NUCLEOTIDE SEQUENCE [LARGE SCALE GENOMIC DNA]</scope>
    <source>
        <strain evidence="1 2">ATCC 27112</strain>
    </source>
</reference>
<dbReference type="SUPFAM" id="SSF47413">
    <property type="entry name" value="lambda repressor-like DNA-binding domains"/>
    <property type="match status" value="1"/>
</dbReference>
<dbReference type="CDD" id="cd00093">
    <property type="entry name" value="HTH_XRE"/>
    <property type="match status" value="1"/>
</dbReference>
<dbReference type="InterPro" id="IPR025051">
    <property type="entry name" value="DUF3990"/>
</dbReference>
<dbReference type="AlphaFoldDB" id="A0A397QTI6"/>
<dbReference type="InterPro" id="IPR001387">
    <property type="entry name" value="Cro/C1-type_HTH"/>
</dbReference>
<sequence>MYFDYLKDLKYSKIVLGINDSKMSELLNVSRMTLNRWINKKSIPEYDTLEKIYNRLYDCNIHLNRVKEEMYNSFKEENHIILFHGAKTEIVGEPSISFSEDNKDFGKGFYLDENFLQSASFVVGYNKSSVYIFDLNKKNIKFKEYNVSKEWMLLFAYFRGRLEEYKDSILIKELLQELDGIDVVIAPIADNTMYTTLDEFISGKITDLQCLNALSANRLGRQYVFLNDNVIKNNLKMLERCFYCQNERKEYESYRQKENEIGKNKVKVALREYAGKGKYIEELL</sequence>
<dbReference type="GO" id="GO:0003677">
    <property type="term" value="F:DNA binding"/>
    <property type="evidence" value="ECO:0007669"/>
    <property type="project" value="InterPro"/>
</dbReference>